<dbReference type="InterPro" id="IPR029001">
    <property type="entry name" value="ITPase-like_fam"/>
</dbReference>
<dbReference type="PANTHER" id="PTHR34699">
    <property type="match status" value="1"/>
</dbReference>
<dbReference type="InterPro" id="IPR026533">
    <property type="entry name" value="NTPase/PRRC1"/>
</dbReference>
<evidence type="ECO:0000256" key="9">
    <source>
        <dbReference type="ARBA" id="ARBA00048781"/>
    </source>
</evidence>
<dbReference type="InterPro" id="IPR002786">
    <property type="entry name" value="Non_canon_purine_NTPase"/>
</dbReference>
<dbReference type="Proteomes" id="UP000315711">
    <property type="component" value="Unassembled WGS sequence"/>
</dbReference>
<dbReference type="GO" id="GO:0103023">
    <property type="term" value="F:ITPase activity"/>
    <property type="evidence" value="ECO:0007669"/>
    <property type="project" value="UniProtKB-EC"/>
</dbReference>
<evidence type="ECO:0000313" key="13">
    <source>
        <dbReference type="EMBL" id="TWI56923.1"/>
    </source>
</evidence>
<dbReference type="NCBIfam" id="NF002850">
    <property type="entry name" value="PRK03114.1"/>
    <property type="match status" value="1"/>
</dbReference>
<feature type="binding site" evidence="11">
    <location>
        <position position="62"/>
    </location>
    <ligand>
        <name>Mg(2+)</name>
        <dbReference type="ChEBI" id="CHEBI:18420"/>
    </ligand>
</feature>
<evidence type="ECO:0000313" key="14">
    <source>
        <dbReference type="Proteomes" id="UP000315711"/>
    </source>
</evidence>
<feature type="domain" description="Non-canonical purine NTP phosphatase/PRRC1" evidence="12">
    <location>
        <begin position="6"/>
        <end position="157"/>
    </location>
</feature>
<keyword evidence="6 11" id="KW-0546">Nucleotide metabolism</keyword>
<feature type="binding site" evidence="11">
    <location>
        <position position="33"/>
    </location>
    <ligand>
        <name>Mg(2+)</name>
        <dbReference type="ChEBI" id="CHEBI:18420"/>
    </ligand>
</feature>
<keyword evidence="7 11" id="KW-0464">Manganese</keyword>
<comment type="cofactor">
    <cofactor evidence="1">
        <name>Mn(2+)</name>
        <dbReference type="ChEBI" id="CHEBI:29035"/>
    </cofactor>
</comment>
<dbReference type="PANTHER" id="PTHR34699:SF2">
    <property type="entry name" value="NON-CANONICAL PURINE NTP PHOSPHATASE_PRRC1 DOMAIN-CONTAINING PROTEIN"/>
    <property type="match status" value="1"/>
</dbReference>
<evidence type="ECO:0000256" key="11">
    <source>
        <dbReference type="HAMAP-Rule" id="MF_00648"/>
    </source>
</evidence>
<evidence type="ECO:0000259" key="12">
    <source>
        <dbReference type="Pfam" id="PF01931"/>
    </source>
</evidence>
<dbReference type="GO" id="GO:0046872">
    <property type="term" value="F:metal ion binding"/>
    <property type="evidence" value="ECO:0007669"/>
    <property type="project" value="UniProtKB-KW"/>
</dbReference>
<evidence type="ECO:0000256" key="4">
    <source>
        <dbReference type="ARBA" id="ARBA00022801"/>
    </source>
</evidence>
<dbReference type="GO" id="GO:0000166">
    <property type="term" value="F:nucleotide binding"/>
    <property type="evidence" value="ECO:0007669"/>
    <property type="project" value="UniProtKB-KW"/>
</dbReference>
<dbReference type="Gene3D" id="3.90.950.10">
    <property type="match status" value="1"/>
</dbReference>
<evidence type="ECO:0000256" key="3">
    <source>
        <dbReference type="ARBA" id="ARBA00022741"/>
    </source>
</evidence>
<dbReference type="OrthoDB" id="164951at2"/>
<comment type="caution">
    <text evidence="11">Lacks conserved residue(s) required for the propagation of feature annotation.</text>
</comment>
<keyword evidence="4 11" id="KW-0378">Hydrolase</keyword>
<evidence type="ECO:0000256" key="5">
    <source>
        <dbReference type="ARBA" id="ARBA00022842"/>
    </source>
</evidence>
<comment type="caution">
    <text evidence="13">The sequence shown here is derived from an EMBL/GenBank/DDBJ whole genome shotgun (WGS) entry which is preliminary data.</text>
</comment>
<keyword evidence="2 11" id="KW-0479">Metal-binding</keyword>
<dbReference type="EC" id="3.6.1.73" evidence="11"/>
<evidence type="ECO:0000256" key="10">
    <source>
        <dbReference type="ARBA" id="ARBA00060855"/>
    </source>
</evidence>
<dbReference type="InterPro" id="IPR050299">
    <property type="entry name" value="YjjX_NTPase"/>
</dbReference>
<accession>A0A562QJS5</accession>
<gene>
    <name evidence="13" type="ORF">IQ10_01615</name>
</gene>
<dbReference type="RefSeq" id="WP_144449954.1">
    <property type="nucleotide sequence ID" value="NZ_VLKZ01000004.1"/>
</dbReference>
<comment type="subunit">
    <text evidence="11">Homodimer.</text>
</comment>
<comment type="function">
    <text evidence="11">Phosphatase that hydrolyzes non-canonical purine nucleotides such as XTP and ITP to their respective diphosphate derivatives. Probably excludes non-canonical purines from DNA/RNA precursor pool, thus preventing their incorporation into DNA/RNA and avoiding chromosomal lesions.</text>
</comment>
<evidence type="ECO:0000256" key="6">
    <source>
        <dbReference type="ARBA" id="ARBA00023080"/>
    </source>
</evidence>
<keyword evidence="14" id="KW-1185">Reference proteome</keyword>
<reference evidence="13 14" key="1">
    <citation type="journal article" date="2015" name="Stand. Genomic Sci.">
        <title>Genomic Encyclopedia of Bacterial and Archaeal Type Strains, Phase III: the genomes of soil and plant-associated and newly described type strains.</title>
        <authorList>
            <person name="Whitman W.B."/>
            <person name="Woyke T."/>
            <person name="Klenk H.P."/>
            <person name="Zhou Y."/>
            <person name="Lilburn T.G."/>
            <person name="Beck B.J."/>
            <person name="De Vos P."/>
            <person name="Vandamme P."/>
            <person name="Eisen J.A."/>
            <person name="Garrity G."/>
            <person name="Hugenholtz P."/>
            <person name="Kyrpides N.C."/>
        </authorList>
    </citation>
    <scope>NUCLEOTIDE SEQUENCE [LARGE SCALE GENOMIC DNA]</scope>
    <source>
        <strain evidence="13 14">CGMCC 1.10116</strain>
    </source>
</reference>
<evidence type="ECO:0000256" key="2">
    <source>
        <dbReference type="ARBA" id="ARBA00022723"/>
    </source>
</evidence>
<dbReference type="FunFam" id="3.90.950.10:FF:000002">
    <property type="entry name" value="Inosine/xanthosine triphosphatase"/>
    <property type="match status" value="1"/>
</dbReference>
<proteinExistence type="inferred from homology"/>
<comment type="catalytic activity">
    <reaction evidence="8 11">
        <text>ITP + H2O = IDP + phosphate + H(+)</text>
        <dbReference type="Rhea" id="RHEA:28330"/>
        <dbReference type="ChEBI" id="CHEBI:15377"/>
        <dbReference type="ChEBI" id="CHEBI:15378"/>
        <dbReference type="ChEBI" id="CHEBI:43474"/>
        <dbReference type="ChEBI" id="CHEBI:58280"/>
        <dbReference type="ChEBI" id="CHEBI:61402"/>
        <dbReference type="EC" id="3.6.1.73"/>
    </reaction>
</comment>
<keyword evidence="3 11" id="KW-0547">Nucleotide-binding</keyword>
<name>A0A562QJS5_9BACI</name>
<dbReference type="NCBIfam" id="TIGR00258">
    <property type="entry name" value="inosine/xanthosine triphosphatase"/>
    <property type="match status" value="1"/>
</dbReference>
<comment type="cofactor">
    <cofactor evidence="11">
        <name>Mg(2+)</name>
        <dbReference type="ChEBI" id="CHEBI:18420"/>
    </cofactor>
    <cofactor evidence="11">
        <name>Mn(2+)</name>
        <dbReference type="ChEBI" id="CHEBI:29035"/>
    </cofactor>
    <text evidence="11">Binds 1 divalent metal cation per subunit; can use either Mg(2+) or Mn(2+).</text>
</comment>
<evidence type="ECO:0000256" key="8">
    <source>
        <dbReference type="ARBA" id="ARBA00048174"/>
    </source>
</evidence>
<dbReference type="GO" id="GO:0009117">
    <property type="term" value="P:nucleotide metabolic process"/>
    <property type="evidence" value="ECO:0007669"/>
    <property type="project" value="UniProtKB-KW"/>
</dbReference>
<comment type="similarity">
    <text evidence="10 11">Belongs to the YjjX NTPase family.</text>
</comment>
<dbReference type="HAMAP" id="MF_00648">
    <property type="entry name" value="Non_canon_purine_NTPase_YjjX"/>
    <property type="match status" value="1"/>
</dbReference>
<comment type="catalytic activity">
    <reaction evidence="9 11">
        <text>XTP + H2O = XDP + phosphate + H(+)</text>
        <dbReference type="Rhea" id="RHEA:28406"/>
        <dbReference type="ChEBI" id="CHEBI:15377"/>
        <dbReference type="ChEBI" id="CHEBI:15378"/>
        <dbReference type="ChEBI" id="CHEBI:43474"/>
        <dbReference type="ChEBI" id="CHEBI:59884"/>
        <dbReference type="ChEBI" id="CHEBI:61314"/>
        <dbReference type="EC" id="3.6.1.73"/>
    </reaction>
</comment>
<dbReference type="EMBL" id="VLKZ01000004">
    <property type="protein sequence ID" value="TWI56923.1"/>
    <property type="molecule type" value="Genomic_DNA"/>
</dbReference>
<protein>
    <recommendedName>
        <fullName evidence="11">Probable inosine/xanthosine triphosphatase</fullName>
        <shortName evidence="11">ITPase/XTPase</shortName>
        <ecNumber evidence="11">3.6.1.73</ecNumber>
    </recommendedName>
    <alternativeName>
        <fullName evidence="11">Non-canonical purine NTP phosphatase</fullName>
    </alternativeName>
    <alternativeName>
        <fullName evidence="11">Non-standard purine NTP phosphatase</fullName>
    </alternativeName>
    <alternativeName>
        <fullName evidence="11">Nucleoside-triphosphate phosphatase</fullName>
        <shortName evidence="11">NTPase</shortName>
    </alternativeName>
</protein>
<organism evidence="13 14">
    <name type="scientific">Halalkalibacter nanhaiisediminis</name>
    <dbReference type="NCBI Taxonomy" id="688079"/>
    <lineage>
        <taxon>Bacteria</taxon>
        <taxon>Bacillati</taxon>
        <taxon>Bacillota</taxon>
        <taxon>Bacilli</taxon>
        <taxon>Bacillales</taxon>
        <taxon>Bacillaceae</taxon>
        <taxon>Halalkalibacter</taxon>
    </lineage>
</organism>
<sequence length="173" mass="18717">MKVAIGTKNPAKVHAVQDTLIHERLTVVSVTVESGVSDQPFSDHETMLGALNRAKAALEKTDSTLGIGLEGGVVETEVGLMLCNWGALYHTDGRQWVAGGARFPLPDDVAERLKKGEELGDIMTSVTGDKGVRQKEGAVGIYTAGWVSRKEMFAHLVKLLYGQYLASDEQLKH</sequence>
<evidence type="ECO:0000256" key="1">
    <source>
        <dbReference type="ARBA" id="ARBA00001936"/>
    </source>
</evidence>
<keyword evidence="5 11" id="KW-0460">Magnesium</keyword>
<dbReference type="SUPFAM" id="SSF52972">
    <property type="entry name" value="ITPase-like"/>
    <property type="match status" value="1"/>
</dbReference>
<evidence type="ECO:0000256" key="7">
    <source>
        <dbReference type="ARBA" id="ARBA00023211"/>
    </source>
</evidence>
<dbReference type="Pfam" id="PF01931">
    <property type="entry name" value="NTPase_I-T"/>
    <property type="match status" value="1"/>
</dbReference>
<dbReference type="AlphaFoldDB" id="A0A562QJS5"/>